<dbReference type="EMBL" id="FNHU01000002">
    <property type="protein sequence ID" value="SDM36085.1"/>
    <property type="molecule type" value="Genomic_DNA"/>
</dbReference>
<comment type="subcellular location">
    <subcellularLocation>
        <location evidence="1">Cell membrane</location>
        <topology evidence="1">Multi-pass membrane protein</topology>
    </subcellularLocation>
</comment>
<dbReference type="InterPro" id="IPR022791">
    <property type="entry name" value="L-PG_synthase/AglD"/>
</dbReference>
<keyword evidence="3 6" id="KW-0812">Transmembrane</keyword>
<evidence type="ECO:0000256" key="6">
    <source>
        <dbReference type="SAM" id="Phobius"/>
    </source>
</evidence>
<evidence type="ECO:0000313" key="7">
    <source>
        <dbReference type="EMBL" id="SDM36085.1"/>
    </source>
</evidence>
<organism evidence="7 8">
    <name type="scientific">Actinomyces ruminicola</name>
    <dbReference type="NCBI Taxonomy" id="332524"/>
    <lineage>
        <taxon>Bacteria</taxon>
        <taxon>Bacillati</taxon>
        <taxon>Actinomycetota</taxon>
        <taxon>Actinomycetes</taxon>
        <taxon>Actinomycetales</taxon>
        <taxon>Actinomycetaceae</taxon>
        <taxon>Actinomyces</taxon>
    </lineage>
</organism>
<evidence type="ECO:0000256" key="3">
    <source>
        <dbReference type="ARBA" id="ARBA00022692"/>
    </source>
</evidence>
<dbReference type="Pfam" id="PF03706">
    <property type="entry name" value="LPG_synthase_TM"/>
    <property type="match status" value="1"/>
</dbReference>
<feature type="transmembrane region" description="Helical" evidence="6">
    <location>
        <begin position="196"/>
        <end position="223"/>
    </location>
</feature>
<evidence type="ECO:0000256" key="4">
    <source>
        <dbReference type="ARBA" id="ARBA00022989"/>
    </source>
</evidence>
<feature type="transmembrane region" description="Helical" evidence="6">
    <location>
        <begin position="127"/>
        <end position="150"/>
    </location>
</feature>
<evidence type="ECO:0000256" key="2">
    <source>
        <dbReference type="ARBA" id="ARBA00022475"/>
    </source>
</evidence>
<accession>A0A1G9SMR6</accession>
<sequence>MSALLGKTLGALRSTPVRVGFLVLVVLLAVYAVVSQWDDIVSAVAGMNPLLLLGSLVAGVAYVLLTMLAWRVLLADMGTMLPLSAAYRVFFVSQLGKYMPGGVWNILAAAELGADHDIPRRRSVSVMAVTVIVSIVTGAALAVATMPFAADRLRDSYGWVTWTLPVFIVMLLPPVLNRLLTLVFRLTGRPPLEHPVSWSGIGACTVWTLIAWAVAGVQVWLLAIGIGMTGSPATLALCIGGYAMAWTVGFLIVFVPAGAGVREAVLGLVLAGSLTTGGVVAVVLLSRVVLTVADLAMGGVGILAARKALNPTDRTTRVKNDD</sequence>
<dbReference type="AlphaFoldDB" id="A0A1G9SMR6"/>
<keyword evidence="4 6" id="KW-1133">Transmembrane helix</keyword>
<dbReference type="Proteomes" id="UP000199671">
    <property type="component" value="Unassembled WGS sequence"/>
</dbReference>
<name>A0A1G9SMR6_9ACTO</name>
<evidence type="ECO:0000256" key="5">
    <source>
        <dbReference type="ARBA" id="ARBA00023136"/>
    </source>
</evidence>
<feature type="transmembrane region" description="Helical" evidence="6">
    <location>
        <begin position="49"/>
        <end position="73"/>
    </location>
</feature>
<feature type="transmembrane region" description="Helical" evidence="6">
    <location>
        <begin position="264"/>
        <end position="285"/>
    </location>
</feature>
<gene>
    <name evidence="7" type="ORF">SAMN04487766_1023</name>
</gene>
<evidence type="ECO:0000313" key="8">
    <source>
        <dbReference type="Proteomes" id="UP000199671"/>
    </source>
</evidence>
<evidence type="ECO:0000256" key="1">
    <source>
        <dbReference type="ARBA" id="ARBA00004651"/>
    </source>
</evidence>
<protein>
    <recommendedName>
        <fullName evidence="9">Lysylphosphatidylglycerol synthase TM region</fullName>
    </recommendedName>
</protein>
<keyword evidence="2" id="KW-1003">Cell membrane</keyword>
<feature type="transmembrane region" description="Helical" evidence="6">
    <location>
        <begin position="235"/>
        <end position="258"/>
    </location>
</feature>
<feature type="transmembrane region" description="Helical" evidence="6">
    <location>
        <begin position="157"/>
        <end position="176"/>
    </location>
</feature>
<feature type="transmembrane region" description="Helical" evidence="6">
    <location>
        <begin position="20"/>
        <end position="37"/>
    </location>
</feature>
<proteinExistence type="predicted"/>
<keyword evidence="5 6" id="KW-0472">Membrane</keyword>
<reference evidence="7 8" key="1">
    <citation type="submission" date="2016-10" db="EMBL/GenBank/DDBJ databases">
        <authorList>
            <person name="de Groot N.N."/>
        </authorList>
    </citation>
    <scope>NUCLEOTIDE SEQUENCE [LARGE SCALE GENOMIC DNA]</scope>
    <source>
        <strain evidence="7 8">KPR-7B</strain>
    </source>
</reference>
<dbReference type="RefSeq" id="WP_218123009.1">
    <property type="nucleotide sequence ID" value="NZ_FNHU01000002.1"/>
</dbReference>
<dbReference type="GO" id="GO:0005886">
    <property type="term" value="C:plasma membrane"/>
    <property type="evidence" value="ECO:0007669"/>
    <property type="project" value="UniProtKB-SubCell"/>
</dbReference>
<evidence type="ECO:0008006" key="9">
    <source>
        <dbReference type="Google" id="ProtNLM"/>
    </source>
</evidence>